<dbReference type="AlphaFoldDB" id="A0A9N9HM88"/>
<reference evidence="1" key="1">
    <citation type="submission" date="2021-06" db="EMBL/GenBank/DDBJ databases">
        <authorList>
            <person name="Kallberg Y."/>
            <person name="Tangrot J."/>
            <person name="Rosling A."/>
        </authorList>
    </citation>
    <scope>NUCLEOTIDE SEQUENCE</scope>
    <source>
        <strain evidence="1">CL551</strain>
    </source>
</reference>
<evidence type="ECO:0000313" key="2">
    <source>
        <dbReference type="Proteomes" id="UP000789342"/>
    </source>
</evidence>
<evidence type="ECO:0000313" key="1">
    <source>
        <dbReference type="EMBL" id="CAG8693870.1"/>
    </source>
</evidence>
<keyword evidence="2" id="KW-1185">Reference proteome</keyword>
<dbReference type="OrthoDB" id="2422298at2759"/>
<organism evidence="1 2">
    <name type="scientific">Acaulospora morrowiae</name>
    <dbReference type="NCBI Taxonomy" id="94023"/>
    <lineage>
        <taxon>Eukaryota</taxon>
        <taxon>Fungi</taxon>
        <taxon>Fungi incertae sedis</taxon>
        <taxon>Mucoromycota</taxon>
        <taxon>Glomeromycotina</taxon>
        <taxon>Glomeromycetes</taxon>
        <taxon>Diversisporales</taxon>
        <taxon>Acaulosporaceae</taxon>
        <taxon>Acaulospora</taxon>
    </lineage>
</organism>
<protein>
    <submittedName>
        <fullName evidence="1">15863_t:CDS:1</fullName>
    </submittedName>
</protein>
<gene>
    <name evidence="1" type="ORF">AMORRO_LOCUS11764</name>
</gene>
<name>A0A9N9HM88_9GLOM</name>
<dbReference type="Proteomes" id="UP000789342">
    <property type="component" value="Unassembled WGS sequence"/>
</dbReference>
<dbReference type="EMBL" id="CAJVPV010015740">
    <property type="protein sequence ID" value="CAG8693870.1"/>
    <property type="molecule type" value="Genomic_DNA"/>
</dbReference>
<proteinExistence type="predicted"/>
<feature type="non-terminal residue" evidence="1">
    <location>
        <position position="184"/>
    </location>
</feature>
<accession>A0A9N9HM88</accession>
<sequence>PSMLIGSIWYCIWRGWIFIQENLRMRVFRGRTCEVKISKYYYGQLCEKIWTYGRDIEVLERELKQASETGRFLSEYDNGIIVFKSISRWRMIRNRITNNRYMRASVGLRVIGRRIGITNNVQTIQLKGLLPSEKQAYVSLLRKEAKGITNMTLRLGYQHGRPLDISLDESNLYRYFQPTYQNDP</sequence>
<comment type="caution">
    <text evidence="1">The sequence shown here is derived from an EMBL/GenBank/DDBJ whole genome shotgun (WGS) entry which is preliminary data.</text>
</comment>